<dbReference type="Proteomes" id="UP000011083">
    <property type="component" value="Unassembled WGS sequence"/>
</dbReference>
<name>L8GTU6_ACACF</name>
<dbReference type="SUPFAM" id="SSF52540">
    <property type="entry name" value="P-loop containing nucleoside triphosphate hydrolases"/>
    <property type="match status" value="1"/>
</dbReference>
<dbReference type="PANTHER" id="PTHR24072">
    <property type="entry name" value="RHO FAMILY GTPASE"/>
    <property type="match status" value="1"/>
</dbReference>
<dbReference type="SMART" id="SM00175">
    <property type="entry name" value="RAB"/>
    <property type="match status" value="1"/>
</dbReference>
<dbReference type="PROSITE" id="PS51419">
    <property type="entry name" value="RAB"/>
    <property type="match status" value="1"/>
</dbReference>
<dbReference type="RefSeq" id="XP_004337549.1">
    <property type="nucleotide sequence ID" value="XM_004337501.1"/>
</dbReference>
<proteinExistence type="predicted"/>
<dbReference type="PRINTS" id="PR00449">
    <property type="entry name" value="RASTRNSFRMNG"/>
</dbReference>
<dbReference type="KEGG" id="acan:ACA1_163840"/>
<dbReference type="InterPro" id="IPR003578">
    <property type="entry name" value="Small_GTPase_Rho"/>
</dbReference>
<dbReference type="GO" id="GO:0007264">
    <property type="term" value="P:small GTPase-mediated signal transduction"/>
    <property type="evidence" value="ECO:0007669"/>
    <property type="project" value="InterPro"/>
</dbReference>
<gene>
    <name evidence="4" type="ORF">ACA1_163840</name>
</gene>
<dbReference type="PROSITE" id="PS51421">
    <property type="entry name" value="RAS"/>
    <property type="match status" value="1"/>
</dbReference>
<dbReference type="GeneID" id="14916261"/>
<dbReference type="GO" id="GO:0003924">
    <property type="term" value="F:GTPase activity"/>
    <property type="evidence" value="ECO:0007669"/>
    <property type="project" value="InterPro"/>
</dbReference>
<dbReference type="PROSITE" id="PS51420">
    <property type="entry name" value="RHO"/>
    <property type="match status" value="1"/>
</dbReference>
<dbReference type="SMART" id="SM00173">
    <property type="entry name" value="RAS"/>
    <property type="match status" value="1"/>
</dbReference>
<sequence length="500" mass="55157">MISYTTNAFPGEYIPTVFDNYSANVMVDGKPICLGLWDTAGQEDYDRLRPLSYPMTDVFLVAFSVVSQSSFDNIQSKWVPEISHHCPGVPFVLVGNKIDLRDDRETIQRLSDRGLRPISTEQGEELARRIGAVRYVECSALTQQGLKNVFDEGVRAALSPHPSTHGGSRTTSSRQSLSSLRRSVTRLGSNFKDTLLEVGRQLAVPEDDEDPLASVVSADATTKFRVGFSVGDFEQATSAVTVAYKNEEPDVAGKNIVVAFSFVVKDDVDTFSLGELSGSVKQMLSLAKSSDFVYELKSSLVTESDGKRVYTLKMIYQDDDVFDQFTRVFDFYKVQSASATVELNQSAGQQSADYLQARIKVEGEITRAAVKMLQLFAPRATPQGKQILSLLRATRNVVFETQFDNLQEFVNSLFPVPEELRHVQLSTFKPLVAAQLGAILLNDSLPEPVRQTYEKLSFLSALHSVRVTVGKHGLHANVTNGDIFALLPSLDELKAAAGQE</sequence>
<keyword evidence="1" id="KW-0547">Nucleotide-binding</keyword>
<dbReference type="VEuPathDB" id="AmoebaDB:ACA1_163840"/>
<dbReference type="InterPro" id="IPR027417">
    <property type="entry name" value="P-loop_NTPase"/>
</dbReference>
<dbReference type="OrthoDB" id="8830751at2759"/>
<feature type="region of interest" description="Disordered" evidence="3">
    <location>
        <begin position="157"/>
        <end position="179"/>
    </location>
</feature>
<dbReference type="Gene3D" id="3.40.50.300">
    <property type="entry name" value="P-loop containing nucleotide triphosphate hydrolases"/>
    <property type="match status" value="1"/>
</dbReference>
<evidence type="ECO:0000256" key="2">
    <source>
        <dbReference type="ARBA" id="ARBA00023134"/>
    </source>
</evidence>
<reference evidence="4 5" key="1">
    <citation type="journal article" date="2013" name="Genome Biol.">
        <title>Genome of Acanthamoeba castellanii highlights extensive lateral gene transfer and early evolution of tyrosine kinase signaling.</title>
        <authorList>
            <person name="Clarke M."/>
            <person name="Lohan A.J."/>
            <person name="Liu B."/>
            <person name="Lagkouvardos I."/>
            <person name="Roy S."/>
            <person name="Zafar N."/>
            <person name="Bertelli C."/>
            <person name="Schilde C."/>
            <person name="Kianianmomeni A."/>
            <person name="Burglin T.R."/>
            <person name="Frech C."/>
            <person name="Turcotte B."/>
            <person name="Kopec K.O."/>
            <person name="Synnott J.M."/>
            <person name="Choo C."/>
            <person name="Paponov I."/>
            <person name="Finkler A."/>
            <person name="Soon Heng Tan C."/>
            <person name="Hutchins A.P."/>
            <person name="Weinmeier T."/>
            <person name="Rattei T."/>
            <person name="Chu J.S."/>
            <person name="Gimenez G."/>
            <person name="Irimia M."/>
            <person name="Rigden D.J."/>
            <person name="Fitzpatrick D.A."/>
            <person name="Lorenzo-Morales J."/>
            <person name="Bateman A."/>
            <person name="Chiu C.H."/>
            <person name="Tang P."/>
            <person name="Hegemann P."/>
            <person name="Fromm H."/>
            <person name="Raoult D."/>
            <person name="Greub G."/>
            <person name="Miranda-Saavedra D."/>
            <person name="Chen N."/>
            <person name="Nash P."/>
            <person name="Ginger M.L."/>
            <person name="Horn M."/>
            <person name="Schaap P."/>
            <person name="Caler L."/>
            <person name="Loftus B."/>
        </authorList>
    </citation>
    <scope>NUCLEOTIDE SEQUENCE [LARGE SCALE GENOMIC DNA]</scope>
    <source>
        <strain evidence="4 5">Neff</strain>
    </source>
</reference>
<feature type="compositionally biased region" description="Low complexity" evidence="3">
    <location>
        <begin position="163"/>
        <end position="179"/>
    </location>
</feature>
<dbReference type="InterPro" id="IPR005225">
    <property type="entry name" value="Small_GTP-bd"/>
</dbReference>
<dbReference type="Pfam" id="PF00071">
    <property type="entry name" value="Ras"/>
    <property type="match status" value="1"/>
</dbReference>
<dbReference type="GO" id="GO:0005525">
    <property type="term" value="F:GTP binding"/>
    <property type="evidence" value="ECO:0007669"/>
    <property type="project" value="UniProtKB-KW"/>
</dbReference>
<protein>
    <submittedName>
        <fullName evidence="4">Ras family protein</fullName>
    </submittedName>
</protein>
<evidence type="ECO:0000313" key="5">
    <source>
        <dbReference type="Proteomes" id="UP000011083"/>
    </source>
</evidence>
<dbReference type="EMBL" id="KB008026">
    <property type="protein sequence ID" value="ELR15536.1"/>
    <property type="molecule type" value="Genomic_DNA"/>
</dbReference>
<organism evidence="4 5">
    <name type="scientific">Acanthamoeba castellanii (strain ATCC 30010 / Neff)</name>
    <dbReference type="NCBI Taxonomy" id="1257118"/>
    <lineage>
        <taxon>Eukaryota</taxon>
        <taxon>Amoebozoa</taxon>
        <taxon>Discosea</taxon>
        <taxon>Longamoebia</taxon>
        <taxon>Centramoebida</taxon>
        <taxon>Acanthamoebidae</taxon>
        <taxon>Acanthamoeba</taxon>
    </lineage>
</organism>
<evidence type="ECO:0000256" key="3">
    <source>
        <dbReference type="SAM" id="MobiDB-lite"/>
    </source>
</evidence>
<dbReference type="FunFam" id="3.40.50.300:FF:000118">
    <property type="entry name" value="Rho-related GTP-binding protein RhoG"/>
    <property type="match status" value="1"/>
</dbReference>
<evidence type="ECO:0000313" key="4">
    <source>
        <dbReference type="EMBL" id="ELR15536.1"/>
    </source>
</evidence>
<dbReference type="InterPro" id="IPR001806">
    <property type="entry name" value="Small_GTPase"/>
</dbReference>
<evidence type="ECO:0000256" key="1">
    <source>
        <dbReference type="ARBA" id="ARBA00022741"/>
    </source>
</evidence>
<keyword evidence="5" id="KW-1185">Reference proteome</keyword>
<dbReference type="STRING" id="1257118.L8GTU6"/>
<dbReference type="NCBIfam" id="TIGR00231">
    <property type="entry name" value="small_GTP"/>
    <property type="match status" value="1"/>
</dbReference>
<accession>L8GTU6</accession>
<keyword evidence="2" id="KW-0342">GTP-binding</keyword>
<dbReference type="AlphaFoldDB" id="L8GTU6"/>
<dbReference type="SMART" id="SM00174">
    <property type="entry name" value="RHO"/>
    <property type="match status" value="1"/>
</dbReference>